<organism evidence="2 3">
    <name type="scientific">Riccia sorocarpa</name>
    <dbReference type="NCBI Taxonomy" id="122646"/>
    <lineage>
        <taxon>Eukaryota</taxon>
        <taxon>Viridiplantae</taxon>
        <taxon>Streptophyta</taxon>
        <taxon>Embryophyta</taxon>
        <taxon>Marchantiophyta</taxon>
        <taxon>Marchantiopsida</taxon>
        <taxon>Marchantiidae</taxon>
        <taxon>Marchantiales</taxon>
        <taxon>Ricciaceae</taxon>
        <taxon>Riccia</taxon>
    </lineage>
</organism>
<reference evidence="2 3" key="1">
    <citation type="submission" date="2024-09" db="EMBL/GenBank/DDBJ databases">
        <title>Chromosome-scale assembly of Riccia sorocarpa.</title>
        <authorList>
            <person name="Paukszto L."/>
        </authorList>
    </citation>
    <scope>NUCLEOTIDE SEQUENCE [LARGE SCALE GENOMIC DNA]</scope>
    <source>
        <strain evidence="2">LP-2024</strain>
        <tissue evidence="2">Aerial parts of the thallus</tissue>
    </source>
</reference>
<dbReference type="EMBL" id="JBJQOH010000002">
    <property type="protein sequence ID" value="KAL3696542.1"/>
    <property type="molecule type" value="Genomic_DNA"/>
</dbReference>
<keyword evidence="3" id="KW-1185">Reference proteome</keyword>
<feature type="region of interest" description="Disordered" evidence="1">
    <location>
        <begin position="78"/>
        <end position="138"/>
    </location>
</feature>
<proteinExistence type="predicted"/>
<evidence type="ECO:0000313" key="2">
    <source>
        <dbReference type="EMBL" id="KAL3696542.1"/>
    </source>
</evidence>
<feature type="region of interest" description="Disordered" evidence="1">
    <location>
        <begin position="28"/>
        <end position="50"/>
    </location>
</feature>
<evidence type="ECO:0000256" key="1">
    <source>
        <dbReference type="SAM" id="MobiDB-lite"/>
    </source>
</evidence>
<comment type="caution">
    <text evidence="2">The sequence shown here is derived from an EMBL/GenBank/DDBJ whole genome shotgun (WGS) entry which is preliminary data.</text>
</comment>
<protein>
    <submittedName>
        <fullName evidence="2">Uncharacterized protein</fullName>
    </submittedName>
</protein>
<dbReference type="AlphaFoldDB" id="A0ABD3HYJ8"/>
<sequence length="138" mass="15413">MAFTSVMKMTVNFDPNVAATFDSSLRRQKAAQKRKMEEGGRAATVEKMNAMGPKRGKFLCKAVEHAEEEAKKKINIAKKTEYSVKTDRTPPQPTPYKNNKVILVLSNDDDDDDEGVGEEGEADGEHETDDDDENGRYL</sequence>
<gene>
    <name evidence="2" type="ORF">R1sor_010618</name>
</gene>
<name>A0ABD3HYJ8_9MARC</name>
<dbReference type="Proteomes" id="UP001633002">
    <property type="component" value="Unassembled WGS sequence"/>
</dbReference>
<feature type="compositionally biased region" description="Basic and acidic residues" evidence="1">
    <location>
        <begin position="78"/>
        <end position="88"/>
    </location>
</feature>
<evidence type="ECO:0000313" key="3">
    <source>
        <dbReference type="Proteomes" id="UP001633002"/>
    </source>
</evidence>
<feature type="compositionally biased region" description="Acidic residues" evidence="1">
    <location>
        <begin position="107"/>
        <end position="138"/>
    </location>
</feature>
<accession>A0ABD3HYJ8</accession>